<evidence type="ECO:0000313" key="2">
    <source>
        <dbReference type="Proteomes" id="UP000591071"/>
    </source>
</evidence>
<name>A0A848BZ82_9FIRM</name>
<comment type="caution">
    <text evidence="1">The sequence shown here is derived from an EMBL/GenBank/DDBJ whole genome shotgun (WGS) entry which is preliminary data.</text>
</comment>
<organism evidence="1 2">
    <name type="scientific">Megasphaera hexanoica</name>
    <dbReference type="NCBI Taxonomy" id="1675036"/>
    <lineage>
        <taxon>Bacteria</taxon>
        <taxon>Bacillati</taxon>
        <taxon>Bacillota</taxon>
        <taxon>Negativicutes</taxon>
        <taxon>Veillonellales</taxon>
        <taxon>Veillonellaceae</taxon>
        <taxon>Megasphaera</taxon>
    </lineage>
</organism>
<evidence type="ECO:0000313" key="1">
    <source>
        <dbReference type="EMBL" id="NME28347.1"/>
    </source>
</evidence>
<keyword evidence="1" id="KW-0808">Transferase</keyword>
<accession>A0A848BZ82</accession>
<sequence length="205" mass="24020">MAIEMDEQEWEHILGIKTAGRDDSQSDGEHHPYEPTDYCVLERLANSGYMGKKNTLIDYGSGKGRVSFFLAYQTRCHAIGVEYDCRLWEKAMTNSRTAVSGCRVTFVLKDAAVYEVPTEADCFFFFNPFGLHTLKLVLKQTFDSYYRLPRTMRLFFYYPYEQTEAFLTHHDGLIVEERIDCRDLFLEDDDREQILVLRLQPDYRA</sequence>
<protein>
    <submittedName>
        <fullName evidence="1">SAM-dependent methyltransferase</fullName>
    </submittedName>
</protein>
<dbReference type="SUPFAM" id="SSF53335">
    <property type="entry name" value="S-adenosyl-L-methionine-dependent methyltransferases"/>
    <property type="match status" value="1"/>
</dbReference>
<gene>
    <name evidence="1" type="ORF">HF872_06885</name>
</gene>
<dbReference type="Gene3D" id="3.40.50.150">
    <property type="entry name" value="Vaccinia Virus protein VP39"/>
    <property type="match status" value="1"/>
</dbReference>
<dbReference type="GO" id="GO:0008168">
    <property type="term" value="F:methyltransferase activity"/>
    <property type="evidence" value="ECO:0007669"/>
    <property type="project" value="UniProtKB-KW"/>
</dbReference>
<dbReference type="EMBL" id="JABAFG010000009">
    <property type="protein sequence ID" value="NME28347.1"/>
    <property type="molecule type" value="Genomic_DNA"/>
</dbReference>
<keyword evidence="1" id="KW-0489">Methyltransferase</keyword>
<dbReference type="Proteomes" id="UP000591071">
    <property type="component" value="Unassembled WGS sequence"/>
</dbReference>
<dbReference type="AlphaFoldDB" id="A0A848BZ82"/>
<proteinExistence type="predicted"/>
<dbReference type="RefSeq" id="WP_170087570.1">
    <property type="nucleotide sequence ID" value="NZ_JABAFG010000009.1"/>
</dbReference>
<dbReference type="InterPro" id="IPR029063">
    <property type="entry name" value="SAM-dependent_MTases_sf"/>
</dbReference>
<dbReference type="GO" id="GO:0032259">
    <property type="term" value="P:methylation"/>
    <property type="evidence" value="ECO:0007669"/>
    <property type="project" value="UniProtKB-KW"/>
</dbReference>
<reference evidence="1 2" key="1">
    <citation type="submission" date="2020-04" db="EMBL/GenBank/DDBJ databases">
        <authorList>
            <person name="Hitch T.C.A."/>
            <person name="Wylensek D."/>
            <person name="Clavel T."/>
        </authorList>
    </citation>
    <scope>NUCLEOTIDE SEQUENCE [LARGE SCALE GENOMIC DNA]</scope>
    <source>
        <strain evidence="1 2">Oil-RF-744-FAT-WT-6-1</strain>
    </source>
</reference>